<keyword evidence="1" id="KW-0732">Signal</keyword>
<evidence type="ECO:0000313" key="3">
    <source>
        <dbReference type="EMBL" id="SBT22628.1"/>
    </source>
</evidence>
<evidence type="ECO:0000313" key="2">
    <source>
        <dbReference type="EMBL" id="SBT18426.1"/>
    </source>
</evidence>
<reference evidence="3 4" key="2">
    <citation type="submission" date="2016-06" db="EMBL/GenBank/DDBJ databases">
        <authorList>
            <person name="Rodrigo-Torres L."/>
            <person name="Arahal D.R."/>
        </authorList>
    </citation>
    <scope>NUCLEOTIDE SEQUENCE [LARGE SCALE GENOMIC DNA]</scope>
    <source>
        <strain evidence="3 4">CECT 5116</strain>
    </source>
</reference>
<dbReference type="RefSeq" id="WP_067037166.1">
    <property type="nucleotide sequence ID" value="NZ_FLRA01000020.1"/>
</dbReference>
<feature type="signal peptide" evidence="1">
    <location>
        <begin position="1"/>
        <end position="21"/>
    </location>
</feature>
<dbReference type="Proteomes" id="UP000092871">
    <property type="component" value="Unassembled WGS sequence"/>
</dbReference>
<evidence type="ECO:0000313" key="4">
    <source>
        <dbReference type="Proteomes" id="UP000092840"/>
    </source>
</evidence>
<sequence length="331" mass="36747">MKQLNLLSAAFLALASSSMYASDNLVSLTVDNDLFLQQDEGYTNGLYLALYERGGIPYMEDSGSSPKHNFLVSPLMWSMPSSNNQGAVNALNIGQTLFTPKDLSLEQPDPNDIPYSAMIAITSSYITLAENHADMISTSIGVVGPAALGEPSQKLMHKILGSEQPQGWDAQLKNEPVFQFGRGRVWRTWAAELDNFDVLTTTKAHVGTIQSSVNSSLIMRYGRDLKDSFGSVLLMDSRTTNPIAVNGEWYVYAGLEAEYVFNQIFTDGNTFRDSASVDYDREFLGLNFGMTYSWGQSAITFAVNHSDIFQTQSDQYRNETRYGTLTFAWQI</sequence>
<dbReference type="Proteomes" id="UP000092840">
    <property type="component" value="Unassembled WGS sequence"/>
</dbReference>
<feature type="chain" id="PRO_5008677041" description="Lipid A deacylase LpxR family protein" evidence="1">
    <location>
        <begin position="22"/>
        <end position="331"/>
    </location>
</feature>
<evidence type="ECO:0000256" key="1">
    <source>
        <dbReference type="SAM" id="SignalP"/>
    </source>
</evidence>
<reference evidence="2 5" key="1">
    <citation type="submission" date="2016-06" db="EMBL/GenBank/DDBJ databases">
        <authorList>
            <person name="Kjaerup R.B."/>
            <person name="Dalgaard T.S."/>
            <person name="Juul-Madsen H.R."/>
        </authorList>
    </citation>
    <scope>NUCLEOTIDE SEQUENCE [LARGE SCALE GENOMIC DNA]</scope>
    <source>
        <strain evidence="2 5">CECT 5115</strain>
    </source>
</reference>
<gene>
    <name evidence="2" type="ORF">MGA5115_02557</name>
    <name evidence="3" type="ORF">MGA5116_03251</name>
</gene>
<dbReference type="AlphaFoldDB" id="A0A1C3JTK5"/>
<keyword evidence="4" id="KW-1185">Reference proteome</keyword>
<proteinExistence type="predicted"/>
<evidence type="ECO:0000313" key="5">
    <source>
        <dbReference type="Proteomes" id="UP000092871"/>
    </source>
</evidence>
<protein>
    <recommendedName>
        <fullName evidence="6">Lipid A deacylase LpxR family protein</fullName>
    </recommendedName>
</protein>
<dbReference type="EMBL" id="FLRB01000021">
    <property type="protein sequence ID" value="SBT22628.1"/>
    <property type="molecule type" value="Genomic_DNA"/>
</dbReference>
<accession>A0A1C3JTK5</accession>
<dbReference type="InterPro" id="IPR037107">
    <property type="entry name" value="Put_OMP_sf"/>
</dbReference>
<dbReference type="EMBL" id="FLRA01000020">
    <property type="protein sequence ID" value="SBT18426.1"/>
    <property type="molecule type" value="Genomic_DNA"/>
</dbReference>
<dbReference type="InterPro" id="IPR018707">
    <property type="entry name" value="LpxR"/>
</dbReference>
<name>A0A1C3JTK5_9GAMM</name>
<organism evidence="2 5">
    <name type="scientific">Marinomonas gallaica</name>
    <dbReference type="NCBI Taxonomy" id="1806667"/>
    <lineage>
        <taxon>Bacteria</taxon>
        <taxon>Pseudomonadati</taxon>
        <taxon>Pseudomonadota</taxon>
        <taxon>Gammaproteobacteria</taxon>
        <taxon>Oceanospirillales</taxon>
        <taxon>Oceanospirillaceae</taxon>
        <taxon>Marinomonas</taxon>
    </lineage>
</organism>
<dbReference type="OrthoDB" id="9776275at2"/>
<evidence type="ECO:0008006" key="6">
    <source>
        <dbReference type="Google" id="ProtNLM"/>
    </source>
</evidence>
<dbReference type="Gene3D" id="2.40.128.140">
    <property type="entry name" value="Outer membrane protein"/>
    <property type="match status" value="1"/>
</dbReference>
<dbReference type="Pfam" id="PF09982">
    <property type="entry name" value="LpxR"/>
    <property type="match status" value="1"/>
</dbReference>